<proteinExistence type="predicted"/>
<keyword evidence="1" id="KW-0812">Transmembrane</keyword>
<feature type="transmembrane region" description="Helical" evidence="1">
    <location>
        <begin position="56"/>
        <end position="73"/>
    </location>
</feature>
<keyword evidence="1" id="KW-1133">Transmembrane helix</keyword>
<reference evidence="2 5" key="2">
    <citation type="submission" date="2020-08" db="EMBL/GenBank/DDBJ databases">
        <title>Sequencing the genomes of 1000 actinobacteria strains.</title>
        <authorList>
            <person name="Klenk H.-P."/>
        </authorList>
    </citation>
    <scope>NUCLEOTIDE SEQUENCE [LARGE SCALE GENOMIC DNA]</scope>
    <source>
        <strain evidence="2 5">DSM 16678</strain>
    </source>
</reference>
<comment type="caution">
    <text evidence="3">The sequence shown here is derived from an EMBL/GenBank/DDBJ whole genome shotgun (WGS) entry which is preliminary data.</text>
</comment>
<evidence type="ECO:0000256" key="1">
    <source>
        <dbReference type="SAM" id="Phobius"/>
    </source>
</evidence>
<sequence length="108" mass="10397">MSGGRSWFLGAAVLAVAALGLPWSGQLAGAAHPARVAVVAGLLLAVVGLRTGRERLLAAAAGAGAVGVLLGGVDASPGRLALAGAVACLALGCRATGLPLLPRRAVSR</sequence>
<keyword evidence="1" id="KW-0472">Membrane</keyword>
<evidence type="ECO:0000313" key="2">
    <source>
        <dbReference type="EMBL" id="MBB3677301.1"/>
    </source>
</evidence>
<dbReference type="AlphaFoldDB" id="A0A323V680"/>
<dbReference type="Proteomes" id="UP000247602">
    <property type="component" value="Unassembled WGS sequence"/>
</dbReference>
<keyword evidence="4" id="KW-1185">Reference proteome</keyword>
<protein>
    <submittedName>
        <fullName evidence="3">Uncharacterized protein</fullName>
    </submittedName>
</protein>
<feature type="transmembrane region" description="Helical" evidence="1">
    <location>
        <begin position="79"/>
        <end position="101"/>
    </location>
</feature>
<dbReference type="Proteomes" id="UP000580718">
    <property type="component" value="Unassembled WGS sequence"/>
</dbReference>
<gene>
    <name evidence="3" type="ORF">DMO24_17050</name>
    <name evidence="2" type="ORF">FHX36_003036</name>
</gene>
<dbReference type="EMBL" id="JACIBU010000001">
    <property type="protein sequence ID" value="MBB3677301.1"/>
    <property type="molecule type" value="Genomic_DNA"/>
</dbReference>
<evidence type="ECO:0000313" key="5">
    <source>
        <dbReference type="Proteomes" id="UP000580718"/>
    </source>
</evidence>
<evidence type="ECO:0000313" key="4">
    <source>
        <dbReference type="Proteomes" id="UP000247602"/>
    </source>
</evidence>
<accession>A0A323V680</accession>
<dbReference type="RefSeq" id="WP_110553375.1">
    <property type="nucleotide sequence ID" value="NZ_JACIBU010000001.1"/>
</dbReference>
<reference evidence="3 4" key="1">
    <citation type="submission" date="2018-06" db="EMBL/GenBank/DDBJ databases">
        <title>Draft genome sequence of Modestobacter versicolor CP153-2.</title>
        <authorList>
            <person name="Gundlapally S.R."/>
        </authorList>
    </citation>
    <scope>NUCLEOTIDE SEQUENCE [LARGE SCALE GENOMIC DNA]</scope>
    <source>
        <strain evidence="3 4">CP153-2</strain>
    </source>
</reference>
<evidence type="ECO:0000313" key="3">
    <source>
        <dbReference type="EMBL" id="PZA20134.1"/>
    </source>
</evidence>
<feature type="transmembrane region" description="Helical" evidence="1">
    <location>
        <begin position="30"/>
        <end position="49"/>
    </location>
</feature>
<name>A0A323V680_9ACTN</name>
<organism evidence="3 4">
    <name type="scientific">Modestobacter versicolor</name>
    <dbReference type="NCBI Taxonomy" id="429133"/>
    <lineage>
        <taxon>Bacteria</taxon>
        <taxon>Bacillati</taxon>
        <taxon>Actinomycetota</taxon>
        <taxon>Actinomycetes</taxon>
        <taxon>Geodermatophilales</taxon>
        <taxon>Geodermatophilaceae</taxon>
        <taxon>Modestobacter</taxon>
    </lineage>
</organism>
<dbReference type="EMBL" id="QKNV01000219">
    <property type="protein sequence ID" value="PZA20134.1"/>
    <property type="molecule type" value="Genomic_DNA"/>
</dbReference>